<dbReference type="Gene3D" id="3.40.50.2300">
    <property type="match status" value="1"/>
</dbReference>
<dbReference type="GO" id="GO:0000160">
    <property type="term" value="P:phosphorelay signal transduction system"/>
    <property type="evidence" value="ECO:0007669"/>
    <property type="project" value="InterPro"/>
</dbReference>
<dbReference type="PANTHER" id="PTHR44591:SF3">
    <property type="entry name" value="RESPONSE REGULATORY DOMAIN-CONTAINING PROTEIN"/>
    <property type="match status" value="1"/>
</dbReference>
<gene>
    <name evidence="4" type="primary">pleD_5</name>
    <name evidence="4" type="ORF">K227x_55720</name>
</gene>
<dbReference type="AlphaFoldDB" id="A0A517NJ32"/>
<dbReference type="SMART" id="SM00448">
    <property type="entry name" value="REC"/>
    <property type="match status" value="1"/>
</dbReference>
<dbReference type="KEGG" id="rlc:K227x_55720"/>
<dbReference type="PANTHER" id="PTHR44591">
    <property type="entry name" value="STRESS RESPONSE REGULATOR PROTEIN 1"/>
    <property type="match status" value="1"/>
</dbReference>
<sequence>MRPWFPRTLASGRVKHFVAEVVETFGDSTSCAESLDDFRYEKRQPMLHSVSLNGSRINSSLSTLAVDQCSLFTLPAIPFAALPFAESIMHKILIADDNDANRELLEAYLVSVDCELETAVDGQDTLDKVASFQPDLVLLDVMMPKLSGFEVCKRLKDSPDTRRVMVLMVTALNELGDHERAVAAGTDDFLSKPVNKIELLKRVEIMLKLKGTEDELERLRQYIQAMEETQKQ</sequence>
<keyword evidence="5" id="KW-1185">Reference proteome</keyword>
<evidence type="ECO:0000256" key="1">
    <source>
        <dbReference type="ARBA" id="ARBA00022553"/>
    </source>
</evidence>
<feature type="domain" description="Response regulatory" evidence="3">
    <location>
        <begin position="91"/>
        <end position="207"/>
    </location>
</feature>
<dbReference type="Proteomes" id="UP000318538">
    <property type="component" value="Chromosome"/>
</dbReference>
<accession>A0A517NJ32</accession>
<reference evidence="4 5" key="1">
    <citation type="submission" date="2019-02" db="EMBL/GenBank/DDBJ databases">
        <title>Deep-cultivation of Planctomycetes and their phenomic and genomic characterization uncovers novel biology.</title>
        <authorList>
            <person name="Wiegand S."/>
            <person name="Jogler M."/>
            <person name="Boedeker C."/>
            <person name="Pinto D."/>
            <person name="Vollmers J."/>
            <person name="Rivas-Marin E."/>
            <person name="Kohn T."/>
            <person name="Peeters S.H."/>
            <person name="Heuer A."/>
            <person name="Rast P."/>
            <person name="Oberbeckmann S."/>
            <person name="Bunk B."/>
            <person name="Jeske O."/>
            <person name="Meyerdierks A."/>
            <person name="Storesund J.E."/>
            <person name="Kallscheuer N."/>
            <person name="Luecker S."/>
            <person name="Lage O.M."/>
            <person name="Pohl T."/>
            <person name="Merkel B.J."/>
            <person name="Hornburger P."/>
            <person name="Mueller R.-W."/>
            <person name="Bruemmer F."/>
            <person name="Labrenz M."/>
            <person name="Spormann A.M."/>
            <person name="Op den Camp H."/>
            <person name="Overmann J."/>
            <person name="Amann R."/>
            <person name="Jetten M.S.M."/>
            <person name="Mascher T."/>
            <person name="Medema M.H."/>
            <person name="Devos D.P."/>
            <person name="Kaster A.-K."/>
            <person name="Ovreas L."/>
            <person name="Rohde M."/>
            <person name="Galperin M.Y."/>
            <person name="Jogler C."/>
        </authorList>
    </citation>
    <scope>NUCLEOTIDE SEQUENCE [LARGE SCALE GENOMIC DNA]</scope>
    <source>
        <strain evidence="4 5">K22_7</strain>
    </source>
</reference>
<dbReference type="Pfam" id="PF00072">
    <property type="entry name" value="Response_reg"/>
    <property type="match status" value="1"/>
</dbReference>
<evidence type="ECO:0000313" key="4">
    <source>
        <dbReference type="EMBL" id="QDT07147.1"/>
    </source>
</evidence>
<dbReference type="EMBL" id="CP036525">
    <property type="protein sequence ID" value="QDT07147.1"/>
    <property type="molecule type" value="Genomic_DNA"/>
</dbReference>
<proteinExistence type="predicted"/>
<dbReference type="InterPro" id="IPR001789">
    <property type="entry name" value="Sig_transdc_resp-reg_receiver"/>
</dbReference>
<dbReference type="SUPFAM" id="SSF52172">
    <property type="entry name" value="CheY-like"/>
    <property type="match status" value="1"/>
</dbReference>
<evidence type="ECO:0000256" key="2">
    <source>
        <dbReference type="PROSITE-ProRule" id="PRU00169"/>
    </source>
</evidence>
<evidence type="ECO:0000313" key="5">
    <source>
        <dbReference type="Proteomes" id="UP000318538"/>
    </source>
</evidence>
<dbReference type="PROSITE" id="PS50110">
    <property type="entry name" value="RESPONSE_REGULATORY"/>
    <property type="match status" value="1"/>
</dbReference>
<keyword evidence="1 2" id="KW-0597">Phosphoprotein</keyword>
<dbReference type="InterPro" id="IPR011006">
    <property type="entry name" value="CheY-like_superfamily"/>
</dbReference>
<name>A0A517NJ32_9BACT</name>
<feature type="modified residue" description="4-aspartylphosphate" evidence="2">
    <location>
        <position position="140"/>
    </location>
</feature>
<organism evidence="4 5">
    <name type="scientific">Rubripirellula lacrimiformis</name>
    <dbReference type="NCBI Taxonomy" id="1930273"/>
    <lineage>
        <taxon>Bacteria</taxon>
        <taxon>Pseudomonadati</taxon>
        <taxon>Planctomycetota</taxon>
        <taxon>Planctomycetia</taxon>
        <taxon>Pirellulales</taxon>
        <taxon>Pirellulaceae</taxon>
        <taxon>Rubripirellula</taxon>
    </lineage>
</organism>
<protein>
    <submittedName>
        <fullName evidence="4">Response regulator PleD</fullName>
    </submittedName>
</protein>
<evidence type="ECO:0000259" key="3">
    <source>
        <dbReference type="PROSITE" id="PS50110"/>
    </source>
</evidence>
<dbReference type="InterPro" id="IPR050595">
    <property type="entry name" value="Bact_response_regulator"/>
</dbReference>